<reference evidence="3" key="1">
    <citation type="submission" date="2016-04" db="EMBL/GenBank/DDBJ databases">
        <authorList>
            <person name="Chen S.-C."/>
            <person name="Lai M.-C."/>
        </authorList>
    </citation>
    <scope>NUCLEOTIDE SEQUENCE [LARGE SCALE GENOMIC DNA]</scope>
    <source>
        <strain evidence="3">AB14</strain>
    </source>
</reference>
<dbReference type="InterPro" id="IPR030395">
    <property type="entry name" value="GP_PDE_dom"/>
</dbReference>
<dbReference type="PANTHER" id="PTHR46211">
    <property type="entry name" value="GLYCEROPHOSPHORYL DIESTER PHOSPHODIESTERASE"/>
    <property type="match status" value="1"/>
</dbReference>
<proteinExistence type="predicted"/>
<dbReference type="GO" id="GO:0006629">
    <property type="term" value="P:lipid metabolic process"/>
    <property type="evidence" value="ECO:0007669"/>
    <property type="project" value="InterPro"/>
</dbReference>
<accession>A0A1S8B1H0</accession>
<comment type="caution">
    <text evidence="2">The sequence shown here is derived from an EMBL/GenBank/DDBJ whole genome shotgun (WGS) entry which is preliminary data.</text>
</comment>
<sequence>MIGTAGIAAAAGVGIAYVLSGLTDDDHETDSLSWESDPNLIAHRGFAGENPENTIAAVDAATTDTEATGQRADLIEIDVIPTANDDVVVFHDDGLSERDDGDGLTDASGIVWETDTETVTSAEVLDSGETVPLLTEILDAIPSTVGVNIELKNPGSTELRFAEKLPNSELAEQKEIWRPFVDRVLEIADEYDNEILLSSFYEAALAISHELSTYPIAPLFWGSMDDGLEIARTYDTSAIHPPISMIQGTPFFDKSNLPDIDLVALAHEDGRDVNVWTVDSTQQAKHLAAAGVDGIIADYSDLLAGESN</sequence>
<dbReference type="Gene3D" id="3.20.20.190">
    <property type="entry name" value="Phosphatidylinositol (PI) phosphodiesterase"/>
    <property type="match status" value="1"/>
</dbReference>
<dbReference type="AlphaFoldDB" id="A0A1S8B1H0"/>
<dbReference type="GO" id="GO:0008081">
    <property type="term" value="F:phosphoric diester hydrolase activity"/>
    <property type="evidence" value="ECO:0007669"/>
    <property type="project" value="InterPro"/>
</dbReference>
<feature type="domain" description="GP-PDE" evidence="1">
    <location>
        <begin position="38"/>
        <end position="307"/>
    </location>
</feature>
<evidence type="ECO:0000313" key="3">
    <source>
        <dbReference type="Proteomes" id="UP000189370"/>
    </source>
</evidence>
<dbReference type="EMBL" id="LWLN01000001">
    <property type="protein sequence ID" value="OLZ42686.1"/>
    <property type="molecule type" value="Genomic_DNA"/>
</dbReference>
<dbReference type="PANTHER" id="PTHR46211:SF14">
    <property type="entry name" value="GLYCEROPHOSPHODIESTER PHOSPHODIESTERASE"/>
    <property type="match status" value="1"/>
</dbReference>
<dbReference type="PROSITE" id="PS51704">
    <property type="entry name" value="GP_PDE"/>
    <property type="match status" value="1"/>
</dbReference>
<dbReference type="Proteomes" id="UP000189370">
    <property type="component" value="Unassembled WGS sequence"/>
</dbReference>
<protein>
    <recommendedName>
        <fullName evidence="1">GP-PDE domain-containing protein</fullName>
    </recommendedName>
</protein>
<dbReference type="STRING" id="301967.A6E15_10005"/>
<dbReference type="CDD" id="cd08556">
    <property type="entry name" value="GDPD"/>
    <property type="match status" value="1"/>
</dbReference>
<evidence type="ECO:0000313" key="2">
    <source>
        <dbReference type="EMBL" id="OLZ42686.1"/>
    </source>
</evidence>
<gene>
    <name evidence="2" type="ORF">A6E15_10005</name>
</gene>
<name>A0A1S8B1H0_9EURY</name>
<dbReference type="Pfam" id="PF03009">
    <property type="entry name" value="GDPD"/>
    <property type="match status" value="1"/>
</dbReference>
<organism evidence="2 3">
    <name type="scientific">Natrinema saccharevitans</name>
    <dbReference type="NCBI Taxonomy" id="301967"/>
    <lineage>
        <taxon>Archaea</taxon>
        <taxon>Methanobacteriati</taxon>
        <taxon>Methanobacteriota</taxon>
        <taxon>Stenosarchaea group</taxon>
        <taxon>Halobacteria</taxon>
        <taxon>Halobacteriales</taxon>
        <taxon>Natrialbaceae</taxon>
        <taxon>Natrinema</taxon>
    </lineage>
</organism>
<dbReference type="SUPFAM" id="SSF51695">
    <property type="entry name" value="PLC-like phosphodiesterases"/>
    <property type="match status" value="1"/>
</dbReference>
<keyword evidence="3" id="KW-1185">Reference proteome</keyword>
<evidence type="ECO:0000259" key="1">
    <source>
        <dbReference type="PROSITE" id="PS51704"/>
    </source>
</evidence>
<dbReference type="InterPro" id="IPR017946">
    <property type="entry name" value="PLC-like_Pdiesterase_TIM-brl"/>
</dbReference>